<evidence type="ECO:0000256" key="1">
    <source>
        <dbReference type="SAM" id="SignalP"/>
    </source>
</evidence>
<protein>
    <recommendedName>
        <fullName evidence="4">Lipoprotein</fullName>
    </recommendedName>
</protein>
<comment type="caution">
    <text evidence="2">The sequence shown here is derived from an EMBL/GenBank/DDBJ whole genome shotgun (WGS) entry which is preliminary data.</text>
</comment>
<sequence>MKLMKVNAAAAIGALALILLSGCGAKPPGCADAEVTATMRDLLLGESSPDPLVEASRRATKIDLTEVVSEGYQRDAQKQTCRAKLGLSLANGKQFEQLIQYSTQRTVDDKSRFVLAVEDVGGIQMMVRYAIDQTVSQQRWSGTWSGELACSASVRSTDAGPEAFTEQVAGEFRDGLLHVPLAGRYGINELIGRVNEAERTFSLGNDATSGKANPVRLTLSGASTDGVLTGAGEIKDLFDGLSGLRLRSCQVRLSRGAPSRPLVSDGAAAQGWTGRYVGRGDGDVGLEVGTAKADGSYPVSLSTSTGQAGGGCGGAAVGSAQVVGTELHIKAIDGNLSCQAVAKRVGQTIELVEGEGCNAFHGAACGFSATLQRGR</sequence>
<proteinExistence type="predicted"/>
<feature type="signal peptide" evidence="1">
    <location>
        <begin position="1"/>
        <end position="25"/>
    </location>
</feature>
<dbReference type="RefSeq" id="WP_347613333.1">
    <property type="nucleotide sequence ID" value="NZ_JBDPZC010000018.1"/>
</dbReference>
<organism evidence="2 3">
    <name type="scientific">Roseateles flavus</name>
    <dbReference type="NCBI Taxonomy" id="3149041"/>
    <lineage>
        <taxon>Bacteria</taxon>
        <taxon>Pseudomonadati</taxon>
        <taxon>Pseudomonadota</taxon>
        <taxon>Betaproteobacteria</taxon>
        <taxon>Burkholderiales</taxon>
        <taxon>Sphaerotilaceae</taxon>
        <taxon>Roseateles</taxon>
    </lineage>
</organism>
<gene>
    <name evidence="2" type="ORF">ABDJ40_23305</name>
</gene>
<evidence type="ECO:0008006" key="4">
    <source>
        <dbReference type="Google" id="ProtNLM"/>
    </source>
</evidence>
<keyword evidence="3" id="KW-1185">Reference proteome</keyword>
<reference evidence="2 3" key="1">
    <citation type="submission" date="2024-05" db="EMBL/GenBank/DDBJ databases">
        <title>Roseateles sp. 2.12 16S ribosomal RNA gene Genome sequencing and assembly.</title>
        <authorList>
            <person name="Woo H."/>
        </authorList>
    </citation>
    <scope>NUCLEOTIDE SEQUENCE [LARGE SCALE GENOMIC DNA]</scope>
    <source>
        <strain evidence="2 3">2.12</strain>
    </source>
</reference>
<evidence type="ECO:0000313" key="3">
    <source>
        <dbReference type="Proteomes" id="UP001462640"/>
    </source>
</evidence>
<dbReference type="PROSITE" id="PS51257">
    <property type="entry name" value="PROKAR_LIPOPROTEIN"/>
    <property type="match status" value="1"/>
</dbReference>
<dbReference type="EMBL" id="JBDPZC010000018">
    <property type="protein sequence ID" value="MEO3715713.1"/>
    <property type="molecule type" value="Genomic_DNA"/>
</dbReference>
<evidence type="ECO:0000313" key="2">
    <source>
        <dbReference type="EMBL" id="MEO3715713.1"/>
    </source>
</evidence>
<accession>A0ABV0GKR5</accession>
<feature type="chain" id="PRO_5045493090" description="Lipoprotein" evidence="1">
    <location>
        <begin position="26"/>
        <end position="375"/>
    </location>
</feature>
<keyword evidence="1" id="KW-0732">Signal</keyword>
<dbReference type="Proteomes" id="UP001462640">
    <property type="component" value="Unassembled WGS sequence"/>
</dbReference>
<name>A0ABV0GKR5_9BURK</name>